<feature type="region of interest" description="Disordered" evidence="5">
    <location>
        <begin position="1"/>
        <end position="34"/>
    </location>
</feature>
<accession>A0AAJ0U4K3</accession>
<dbReference type="SUPFAM" id="SSF51011">
    <property type="entry name" value="Glycosyl hydrolase domain"/>
    <property type="match status" value="1"/>
</dbReference>
<evidence type="ECO:0000256" key="4">
    <source>
        <dbReference type="RuleBase" id="RU361185"/>
    </source>
</evidence>
<comment type="similarity">
    <text evidence="1 4">Belongs to the glycosyl hydrolase 31 family.</text>
</comment>
<dbReference type="GO" id="GO:0005975">
    <property type="term" value="P:carbohydrate metabolic process"/>
    <property type="evidence" value="ECO:0007669"/>
    <property type="project" value="InterPro"/>
</dbReference>
<dbReference type="Pfam" id="PF01055">
    <property type="entry name" value="Glyco_hydro_31_2nd"/>
    <property type="match status" value="1"/>
</dbReference>
<keyword evidence="2 4" id="KW-0378">Hydrolase</keyword>
<dbReference type="InterPro" id="IPR000322">
    <property type="entry name" value="Glyco_hydro_31_TIM"/>
</dbReference>
<dbReference type="AlphaFoldDB" id="A0AAJ0U4K3"/>
<dbReference type="InterPro" id="IPR048395">
    <property type="entry name" value="Glyco_hydro_31_C"/>
</dbReference>
<reference evidence="9" key="1">
    <citation type="submission" date="2017-08" db="EMBL/GenBank/DDBJ databases">
        <authorList>
            <person name="Imhoff J.F."/>
            <person name="Rahn T."/>
            <person name="Kuenzel S."/>
            <person name="Neulinger S.C."/>
        </authorList>
    </citation>
    <scope>NUCLEOTIDE SEQUENCE</scope>
    <source>
        <strain evidence="9">DSM 11080</strain>
    </source>
</reference>
<dbReference type="InterPro" id="IPR030458">
    <property type="entry name" value="Glyco_hydro_31_AS"/>
</dbReference>
<evidence type="ECO:0000259" key="8">
    <source>
        <dbReference type="Pfam" id="PF21365"/>
    </source>
</evidence>
<dbReference type="PANTHER" id="PTHR22762">
    <property type="entry name" value="ALPHA-GLUCOSIDASE"/>
    <property type="match status" value="1"/>
</dbReference>
<dbReference type="PROSITE" id="PS00129">
    <property type="entry name" value="GLYCOSYL_HYDROL_F31_1"/>
    <property type="match status" value="1"/>
</dbReference>
<protein>
    <recommendedName>
        <fullName evidence="11">Alpha-glucosidase</fullName>
    </recommendedName>
</protein>
<dbReference type="Proteomes" id="UP001296776">
    <property type="component" value="Unassembled WGS sequence"/>
</dbReference>
<evidence type="ECO:0000256" key="1">
    <source>
        <dbReference type="ARBA" id="ARBA00007806"/>
    </source>
</evidence>
<keyword evidence="3 4" id="KW-0326">Glycosidase</keyword>
<feature type="region of interest" description="Disordered" evidence="5">
    <location>
        <begin position="353"/>
        <end position="376"/>
    </location>
</feature>
<evidence type="ECO:0000259" key="7">
    <source>
        <dbReference type="Pfam" id="PF17137"/>
    </source>
</evidence>
<organism evidence="9 10">
    <name type="scientific">Halochromatium glycolicum</name>
    <dbReference type="NCBI Taxonomy" id="85075"/>
    <lineage>
        <taxon>Bacteria</taxon>
        <taxon>Pseudomonadati</taxon>
        <taxon>Pseudomonadota</taxon>
        <taxon>Gammaproteobacteria</taxon>
        <taxon>Chromatiales</taxon>
        <taxon>Chromatiaceae</taxon>
        <taxon>Halochromatium</taxon>
    </lineage>
</organism>
<evidence type="ECO:0000256" key="3">
    <source>
        <dbReference type="ARBA" id="ARBA00023295"/>
    </source>
</evidence>
<comment type="caution">
    <text evidence="9">The sequence shown here is derived from an EMBL/GenBank/DDBJ whole genome shotgun (WGS) entry which is preliminary data.</text>
</comment>
<dbReference type="EMBL" id="NRSJ01000019">
    <property type="protein sequence ID" value="MBK1705173.1"/>
    <property type="molecule type" value="Genomic_DNA"/>
</dbReference>
<gene>
    <name evidence="9" type="ORF">CKO40_11625</name>
</gene>
<evidence type="ECO:0000256" key="5">
    <source>
        <dbReference type="SAM" id="MobiDB-lite"/>
    </source>
</evidence>
<evidence type="ECO:0000313" key="9">
    <source>
        <dbReference type="EMBL" id="MBK1705173.1"/>
    </source>
</evidence>
<dbReference type="Gene3D" id="3.20.20.80">
    <property type="entry name" value="Glycosidases"/>
    <property type="match status" value="2"/>
</dbReference>
<evidence type="ECO:0008006" key="11">
    <source>
        <dbReference type="Google" id="ProtNLM"/>
    </source>
</evidence>
<dbReference type="InterPro" id="IPR013780">
    <property type="entry name" value="Glyco_hydro_b"/>
</dbReference>
<keyword evidence="10" id="KW-1185">Reference proteome</keyword>
<dbReference type="Pfam" id="PF17137">
    <property type="entry name" value="DUF5110"/>
    <property type="match status" value="1"/>
</dbReference>
<feature type="domain" description="Glycosyl hydrolase family 31 C-terminal" evidence="8">
    <location>
        <begin position="291"/>
        <end position="392"/>
    </location>
</feature>
<proteinExistence type="inferred from homology"/>
<dbReference type="InterPro" id="IPR033403">
    <property type="entry name" value="DUF5110"/>
</dbReference>
<dbReference type="InterPro" id="IPR017853">
    <property type="entry name" value="GH"/>
</dbReference>
<feature type="domain" description="Glycoside hydrolase family 31 TIM barrel" evidence="6">
    <location>
        <begin position="39"/>
        <end position="283"/>
    </location>
</feature>
<evidence type="ECO:0000259" key="6">
    <source>
        <dbReference type="Pfam" id="PF01055"/>
    </source>
</evidence>
<dbReference type="PANTHER" id="PTHR22762:SF166">
    <property type="entry name" value="ALPHA-GLUCOSIDASE"/>
    <property type="match status" value="1"/>
</dbReference>
<name>A0AAJ0U4K3_9GAMM</name>
<reference evidence="9" key="2">
    <citation type="journal article" date="2020" name="Microorganisms">
        <title>Osmotic Adaptation and Compatible Solute Biosynthesis of Phototrophic Bacteria as Revealed from Genome Analyses.</title>
        <authorList>
            <person name="Imhoff J.F."/>
            <person name="Rahn T."/>
            <person name="Kunzel S."/>
            <person name="Keller A."/>
            <person name="Neulinger S.C."/>
        </authorList>
    </citation>
    <scope>NUCLEOTIDE SEQUENCE</scope>
    <source>
        <strain evidence="9">DSM 11080</strain>
    </source>
</reference>
<evidence type="ECO:0000313" key="10">
    <source>
        <dbReference type="Proteomes" id="UP001296776"/>
    </source>
</evidence>
<dbReference type="SUPFAM" id="SSF51445">
    <property type="entry name" value="(Trans)glycosidases"/>
    <property type="match status" value="1"/>
</dbReference>
<dbReference type="Gene3D" id="2.60.40.1180">
    <property type="entry name" value="Golgi alpha-mannosidase II"/>
    <property type="match status" value="2"/>
</dbReference>
<sequence length="520" mass="57228">MGCPGRPGNGKPRDPQLAAKGSSSLTGEADAASQRRVGTGYPVYATGLQGDHFIRRPNGALFTGYVWPGESVFPDFCRTETRRWWGDLHAGLLDVGVDGVWCDMNEPAIVDRPFEVSGAAALTIPLDAAQGDEAETSHAEAHNLYGLLMARATHEGLRRLRPQRRPWVLTRSATIGAQRWAVNWMGDNASSWADLRASLPQLASMGLSGSPHVGVDIGGFYGACDSELFARWIEVGTFYPFMRAHAYYGSPPQEPWAFGENTEAVARTALERRYRFLPYLYTLAHRAHRTGEPILRPLLYDFPDELGLHAIDDQLMVGPLLMIAPVCEPGVSERSVQLPPGIWYDFHTGRRLDPEGQTQVDDNDADRNARDRRCRLPAPPGRMPILVRGGSCLTLGPVRQSTRDPLTELTLDVYPGNGAAGSWTLIEDAGDGWGYASGDLAETPVGVAVDRTRAAITLGPRRGGWRPQPRQLLLRLHLTQCPEQVLLDGVTWFDWRWDQVSSEAVLAIVDDGKPHELSLE</sequence>
<feature type="domain" description="DUF5110" evidence="7">
    <location>
        <begin position="408"/>
        <end position="478"/>
    </location>
</feature>
<evidence type="ECO:0000256" key="2">
    <source>
        <dbReference type="ARBA" id="ARBA00022801"/>
    </source>
</evidence>
<dbReference type="GO" id="GO:0004553">
    <property type="term" value="F:hydrolase activity, hydrolyzing O-glycosyl compounds"/>
    <property type="evidence" value="ECO:0007669"/>
    <property type="project" value="InterPro"/>
</dbReference>
<dbReference type="Pfam" id="PF21365">
    <property type="entry name" value="Glyco_hydro_31_3rd"/>
    <property type="match status" value="1"/>
</dbReference>